<keyword evidence="2" id="KW-1185">Reference proteome</keyword>
<reference evidence="1 2" key="1">
    <citation type="submission" date="2018-11" db="EMBL/GenBank/DDBJ databases">
        <authorList>
            <consortium name="Pathogen Informatics"/>
        </authorList>
    </citation>
    <scope>NUCLEOTIDE SEQUENCE [LARGE SCALE GENOMIC DNA]</scope>
</reference>
<dbReference type="EMBL" id="UYYB01034677">
    <property type="protein sequence ID" value="VDM74203.1"/>
    <property type="molecule type" value="Genomic_DNA"/>
</dbReference>
<proteinExistence type="predicted"/>
<accession>A0A3P7J1F8</accession>
<protein>
    <submittedName>
        <fullName evidence="1">Uncharacterized protein</fullName>
    </submittedName>
</protein>
<organism evidence="1 2">
    <name type="scientific">Strongylus vulgaris</name>
    <name type="common">Blood worm</name>
    <dbReference type="NCBI Taxonomy" id="40348"/>
    <lineage>
        <taxon>Eukaryota</taxon>
        <taxon>Metazoa</taxon>
        <taxon>Ecdysozoa</taxon>
        <taxon>Nematoda</taxon>
        <taxon>Chromadorea</taxon>
        <taxon>Rhabditida</taxon>
        <taxon>Rhabditina</taxon>
        <taxon>Rhabditomorpha</taxon>
        <taxon>Strongyloidea</taxon>
        <taxon>Strongylidae</taxon>
        <taxon>Strongylus</taxon>
    </lineage>
</organism>
<evidence type="ECO:0000313" key="1">
    <source>
        <dbReference type="EMBL" id="VDM74203.1"/>
    </source>
</evidence>
<dbReference type="AlphaFoldDB" id="A0A3P7J1F8"/>
<dbReference type="Proteomes" id="UP000270094">
    <property type="component" value="Unassembled WGS sequence"/>
</dbReference>
<sequence>MAWYSLSYIPYARRCRLETLKTNSNFSDMLTASYEGFGNIFYIVIRFGVGIGYCSKGNVIFI</sequence>
<evidence type="ECO:0000313" key="2">
    <source>
        <dbReference type="Proteomes" id="UP000270094"/>
    </source>
</evidence>
<gene>
    <name evidence="1" type="ORF">SVUK_LOCUS9201</name>
</gene>
<name>A0A3P7J1F8_STRVU</name>